<proteinExistence type="predicted"/>
<gene>
    <name evidence="2" type="ORF">Pcinc_002265</name>
</gene>
<evidence type="ECO:0000256" key="1">
    <source>
        <dbReference type="SAM" id="MobiDB-lite"/>
    </source>
</evidence>
<evidence type="ECO:0000313" key="3">
    <source>
        <dbReference type="Proteomes" id="UP001286313"/>
    </source>
</evidence>
<reference evidence="2" key="1">
    <citation type="submission" date="2023-10" db="EMBL/GenBank/DDBJ databases">
        <title>Genome assemblies of two species of porcelain crab, Petrolisthes cinctipes and Petrolisthes manimaculis (Anomura: Porcellanidae).</title>
        <authorList>
            <person name="Angst P."/>
        </authorList>
    </citation>
    <scope>NUCLEOTIDE SEQUENCE</scope>
    <source>
        <strain evidence="2">PB745_01</strain>
        <tissue evidence="2">Gill</tissue>
    </source>
</reference>
<keyword evidence="3" id="KW-1185">Reference proteome</keyword>
<evidence type="ECO:0000313" key="2">
    <source>
        <dbReference type="EMBL" id="KAK3893948.1"/>
    </source>
</evidence>
<dbReference type="EMBL" id="JAWQEG010000155">
    <property type="protein sequence ID" value="KAK3893948.1"/>
    <property type="molecule type" value="Genomic_DNA"/>
</dbReference>
<sequence>MRKPRKSKTTPRRYDVEKLTDQEIRNEFVVKIGGAFEALIDRMENQTVQKAYEEYVNTTNKITEETVGYKKKKQVEGMPKALENKCNDRREARLKYLKQPSNNELRENYRTINRQVKSEVLQQKRLTMEKKVEQLERDFKNNNSHNLFKTVRELEKKPYRQLNTIKDKNGTIQCEQEEVLRCWQDHFTTQLNTEFPHNDEAPNDVLEGDAEINDNPPTEHEVETSIKSLKNKKSPGWDNITAEVLKAGGRYMVEMLQCLFKKHATIYFKGCKQKDSFGIGSIRKTAENCVVQKRHFTKAQSQAVQEFDPTNSNLCRRNLDIKSRGHKKTRSV</sequence>
<organism evidence="2 3">
    <name type="scientific">Petrolisthes cinctipes</name>
    <name type="common">Flat porcelain crab</name>
    <dbReference type="NCBI Taxonomy" id="88211"/>
    <lineage>
        <taxon>Eukaryota</taxon>
        <taxon>Metazoa</taxon>
        <taxon>Ecdysozoa</taxon>
        <taxon>Arthropoda</taxon>
        <taxon>Crustacea</taxon>
        <taxon>Multicrustacea</taxon>
        <taxon>Malacostraca</taxon>
        <taxon>Eumalacostraca</taxon>
        <taxon>Eucarida</taxon>
        <taxon>Decapoda</taxon>
        <taxon>Pleocyemata</taxon>
        <taxon>Anomura</taxon>
        <taxon>Galatheoidea</taxon>
        <taxon>Porcellanidae</taxon>
        <taxon>Petrolisthes</taxon>
    </lineage>
</organism>
<name>A0AAE1L362_PETCI</name>
<dbReference type="AlphaFoldDB" id="A0AAE1L362"/>
<accession>A0AAE1L362</accession>
<protein>
    <submittedName>
        <fullName evidence="2">Uncharacterized protein</fullName>
    </submittedName>
</protein>
<feature type="region of interest" description="Disordered" evidence="1">
    <location>
        <begin position="193"/>
        <end position="221"/>
    </location>
</feature>
<comment type="caution">
    <text evidence="2">The sequence shown here is derived from an EMBL/GenBank/DDBJ whole genome shotgun (WGS) entry which is preliminary data.</text>
</comment>
<dbReference type="Proteomes" id="UP001286313">
    <property type="component" value="Unassembled WGS sequence"/>
</dbReference>